<dbReference type="InterPro" id="IPR004358">
    <property type="entry name" value="Sig_transdc_His_kin-like_C"/>
</dbReference>
<feature type="transmembrane region" description="Helical" evidence="11">
    <location>
        <begin position="393"/>
        <end position="414"/>
    </location>
</feature>
<comment type="catalytic activity">
    <reaction evidence="1">
        <text>ATP + protein L-histidine = ADP + protein N-phospho-L-histidine.</text>
        <dbReference type="EC" id="2.7.13.3"/>
    </reaction>
</comment>
<evidence type="ECO:0000256" key="2">
    <source>
        <dbReference type="ARBA" id="ARBA00004370"/>
    </source>
</evidence>
<evidence type="ECO:0000313" key="16">
    <source>
        <dbReference type="Proteomes" id="UP001302477"/>
    </source>
</evidence>
<accession>A0AAU0N140</accession>
<dbReference type="Pfam" id="PF00512">
    <property type="entry name" value="HisKA"/>
    <property type="match status" value="1"/>
</dbReference>
<evidence type="ECO:0000259" key="13">
    <source>
        <dbReference type="PROSITE" id="PS50109"/>
    </source>
</evidence>
<dbReference type="SMART" id="SM00388">
    <property type="entry name" value="HisKA"/>
    <property type="match status" value="1"/>
</dbReference>
<keyword evidence="5" id="KW-0808">Transferase</keyword>
<keyword evidence="12" id="KW-0732">Signal</keyword>
<dbReference type="InterPro" id="IPR003594">
    <property type="entry name" value="HATPase_dom"/>
</dbReference>
<dbReference type="InterPro" id="IPR005467">
    <property type="entry name" value="His_kinase_dom"/>
</dbReference>
<feature type="domain" description="Histidine kinase" evidence="13">
    <location>
        <begin position="476"/>
        <end position="688"/>
    </location>
</feature>
<keyword evidence="15" id="KW-0547">Nucleotide-binding</keyword>
<evidence type="ECO:0000313" key="15">
    <source>
        <dbReference type="EMBL" id="WOX06697.1"/>
    </source>
</evidence>
<dbReference type="GO" id="GO:0016020">
    <property type="term" value="C:membrane"/>
    <property type="evidence" value="ECO:0007669"/>
    <property type="project" value="UniProtKB-SubCell"/>
</dbReference>
<evidence type="ECO:0000256" key="8">
    <source>
        <dbReference type="ARBA" id="ARBA00022989"/>
    </source>
</evidence>
<dbReference type="PANTHER" id="PTHR45436:SF5">
    <property type="entry name" value="SENSOR HISTIDINE KINASE TRCS"/>
    <property type="match status" value="1"/>
</dbReference>
<dbReference type="Gene3D" id="6.10.340.10">
    <property type="match status" value="1"/>
</dbReference>
<evidence type="ECO:0000256" key="7">
    <source>
        <dbReference type="ARBA" id="ARBA00022777"/>
    </source>
</evidence>
<dbReference type="InterPro" id="IPR050428">
    <property type="entry name" value="TCS_sensor_his_kinase"/>
</dbReference>
<feature type="chain" id="PRO_5043905524" description="histidine kinase" evidence="12">
    <location>
        <begin position="21"/>
        <end position="688"/>
    </location>
</feature>
<dbReference type="Pfam" id="PF02518">
    <property type="entry name" value="HATPase_c"/>
    <property type="match status" value="1"/>
</dbReference>
<evidence type="ECO:0000256" key="12">
    <source>
        <dbReference type="SAM" id="SignalP"/>
    </source>
</evidence>
<organism evidence="15 16">
    <name type="scientific">Microbulbifer pacificus</name>
    <dbReference type="NCBI Taxonomy" id="407164"/>
    <lineage>
        <taxon>Bacteria</taxon>
        <taxon>Pseudomonadati</taxon>
        <taxon>Pseudomonadota</taxon>
        <taxon>Gammaproteobacteria</taxon>
        <taxon>Cellvibrionales</taxon>
        <taxon>Microbulbiferaceae</taxon>
        <taxon>Microbulbifer</taxon>
    </lineage>
</organism>
<sequence length="688" mass="75567">MNLRRQLVLLSLCALALPWAGCQYLRQVDQALAQGQMQTLEATGNAIAARLASAPELIAPDPLRNGRPPGAQLYLNTLQQAPVVDGYGEEWRALRLQPRQLLDQDGEPLAQITLGHHGNQVYLLLTARDRSPSYHDPRSSGISSGDTVEIYTASQQYTLPVASQGPVQAMWYNPRRSQYERELRIRGRWTASPQGYQLELSLPAALSGGELGVRVLDRTHSDGGVPARLSSTLPNDGRPGALVEPLPQLQRELEHFARPELQLTVVDQEGFVLARTGGDWYAEREEVEQPAGAAQPWLREWFYRQLLANDTLPPLPRDQYPENLTQNRETTGQWFSAPENNAHSAGDERIGVASVPVVTRADDIIERPLLGRVIAAQSASALQSLTESAARRLWLTTAAAAGLVLLLLLGYASWLSWRIRQLHRAASNAVDASGRLRGDFPQPFIHDELGALNRAFASLLAELDHYHQYLRSLASKLSHELRTPLAVMRSSLDNLAAGELDSDSRRYAERAADGGARLSSILNALSAANHLEASISQAEREDFDLADLMQALTHSYADAHPDHHFELQCPETPQVYHGAPELLAQLLDKLVDNAVSFAPEGSTIHMALAAERREYLLRVSNSGPRLPQGFGQKLFDSLVSVRDDGGKAGHLGLGLHIARLIADFHRGELSAANREDGSGVTFTLCLPR</sequence>
<dbReference type="InterPro" id="IPR036890">
    <property type="entry name" value="HATPase_C_sf"/>
</dbReference>
<dbReference type="PANTHER" id="PTHR45436">
    <property type="entry name" value="SENSOR HISTIDINE KINASE YKOH"/>
    <property type="match status" value="1"/>
</dbReference>
<gene>
    <name evidence="15" type="ORF">R5R33_06090</name>
</gene>
<evidence type="ECO:0000256" key="5">
    <source>
        <dbReference type="ARBA" id="ARBA00022679"/>
    </source>
</evidence>
<dbReference type="Gene3D" id="1.10.287.130">
    <property type="match status" value="1"/>
</dbReference>
<name>A0AAU0N140_9GAMM</name>
<evidence type="ECO:0000256" key="3">
    <source>
        <dbReference type="ARBA" id="ARBA00012438"/>
    </source>
</evidence>
<dbReference type="PROSITE" id="PS50885">
    <property type="entry name" value="HAMP"/>
    <property type="match status" value="1"/>
</dbReference>
<dbReference type="InterPro" id="IPR003661">
    <property type="entry name" value="HisK_dim/P_dom"/>
</dbReference>
<dbReference type="EC" id="2.7.13.3" evidence="3"/>
<dbReference type="SUPFAM" id="SSF47384">
    <property type="entry name" value="Homodimeric domain of signal transducing histidine kinase"/>
    <property type="match status" value="1"/>
</dbReference>
<keyword evidence="9" id="KW-0902">Two-component regulatory system</keyword>
<keyword evidence="6 11" id="KW-0812">Transmembrane</keyword>
<evidence type="ECO:0000259" key="14">
    <source>
        <dbReference type="PROSITE" id="PS50885"/>
    </source>
</evidence>
<dbReference type="Proteomes" id="UP001302477">
    <property type="component" value="Chromosome"/>
</dbReference>
<keyword evidence="4" id="KW-0597">Phosphoprotein</keyword>
<evidence type="ECO:0000256" key="10">
    <source>
        <dbReference type="ARBA" id="ARBA00023136"/>
    </source>
</evidence>
<keyword evidence="16" id="KW-1185">Reference proteome</keyword>
<dbReference type="PRINTS" id="PR00344">
    <property type="entry name" value="BCTRLSENSOR"/>
</dbReference>
<dbReference type="PROSITE" id="PS50109">
    <property type="entry name" value="HIS_KIN"/>
    <property type="match status" value="1"/>
</dbReference>
<dbReference type="KEGG" id="mpaf:R5R33_06090"/>
<evidence type="ECO:0000256" key="6">
    <source>
        <dbReference type="ARBA" id="ARBA00022692"/>
    </source>
</evidence>
<feature type="signal peptide" evidence="12">
    <location>
        <begin position="1"/>
        <end position="20"/>
    </location>
</feature>
<proteinExistence type="predicted"/>
<evidence type="ECO:0000256" key="11">
    <source>
        <dbReference type="SAM" id="Phobius"/>
    </source>
</evidence>
<comment type="subcellular location">
    <subcellularLocation>
        <location evidence="2">Membrane</location>
    </subcellularLocation>
</comment>
<evidence type="ECO:0000256" key="9">
    <source>
        <dbReference type="ARBA" id="ARBA00023012"/>
    </source>
</evidence>
<dbReference type="AlphaFoldDB" id="A0AAU0N140"/>
<dbReference type="EMBL" id="CP137555">
    <property type="protein sequence ID" value="WOX06697.1"/>
    <property type="molecule type" value="Genomic_DNA"/>
</dbReference>
<evidence type="ECO:0000256" key="1">
    <source>
        <dbReference type="ARBA" id="ARBA00000085"/>
    </source>
</evidence>
<dbReference type="SUPFAM" id="SSF55874">
    <property type="entry name" value="ATPase domain of HSP90 chaperone/DNA topoisomerase II/histidine kinase"/>
    <property type="match status" value="1"/>
</dbReference>
<dbReference type="InterPro" id="IPR036097">
    <property type="entry name" value="HisK_dim/P_sf"/>
</dbReference>
<dbReference type="SMART" id="SM00387">
    <property type="entry name" value="HATPase_c"/>
    <property type="match status" value="1"/>
</dbReference>
<dbReference type="GO" id="GO:0000155">
    <property type="term" value="F:phosphorelay sensor kinase activity"/>
    <property type="evidence" value="ECO:0007669"/>
    <property type="project" value="InterPro"/>
</dbReference>
<protein>
    <recommendedName>
        <fullName evidence="3">histidine kinase</fullName>
        <ecNumber evidence="3">2.7.13.3</ecNumber>
    </recommendedName>
</protein>
<dbReference type="RefSeq" id="WP_318955149.1">
    <property type="nucleotide sequence ID" value="NZ_CP137555.1"/>
</dbReference>
<feature type="domain" description="HAMP" evidence="14">
    <location>
        <begin position="413"/>
        <end position="468"/>
    </location>
</feature>
<dbReference type="Gene3D" id="3.30.565.10">
    <property type="entry name" value="Histidine kinase-like ATPase, C-terminal domain"/>
    <property type="match status" value="1"/>
</dbReference>
<keyword evidence="15" id="KW-0067">ATP-binding</keyword>
<keyword evidence="7" id="KW-0418">Kinase</keyword>
<keyword evidence="8 11" id="KW-1133">Transmembrane helix</keyword>
<dbReference type="CDD" id="cd00082">
    <property type="entry name" value="HisKA"/>
    <property type="match status" value="1"/>
</dbReference>
<dbReference type="InterPro" id="IPR003660">
    <property type="entry name" value="HAMP_dom"/>
</dbReference>
<evidence type="ECO:0000256" key="4">
    <source>
        <dbReference type="ARBA" id="ARBA00022553"/>
    </source>
</evidence>
<dbReference type="GO" id="GO:0005524">
    <property type="term" value="F:ATP binding"/>
    <property type="evidence" value="ECO:0007669"/>
    <property type="project" value="UniProtKB-KW"/>
</dbReference>
<reference evidence="15 16" key="1">
    <citation type="submission" date="2023-10" db="EMBL/GenBank/DDBJ databases">
        <title>Description of Microbulbifer bruguierae sp. nov., isolated from the sediments of mangrove plant Bruguiera sexangula and comparative genomic analyses of the genus Microbulbifer.</title>
        <authorList>
            <person name="Long M."/>
        </authorList>
    </citation>
    <scope>NUCLEOTIDE SEQUENCE [LARGE SCALE GENOMIC DNA]</scope>
    <source>
        <strain evidence="15 16">SPO729</strain>
    </source>
</reference>
<keyword evidence="10 11" id="KW-0472">Membrane</keyword>